<proteinExistence type="predicted"/>
<organism evidence="6 7">
    <name type="scientific">Aplysia californica</name>
    <name type="common">California sea hare</name>
    <dbReference type="NCBI Taxonomy" id="6500"/>
    <lineage>
        <taxon>Eukaryota</taxon>
        <taxon>Metazoa</taxon>
        <taxon>Spiralia</taxon>
        <taxon>Lophotrochozoa</taxon>
        <taxon>Mollusca</taxon>
        <taxon>Gastropoda</taxon>
        <taxon>Heterobranchia</taxon>
        <taxon>Euthyneura</taxon>
        <taxon>Tectipleura</taxon>
        <taxon>Aplysiida</taxon>
        <taxon>Aplysioidea</taxon>
        <taxon>Aplysiidae</taxon>
        <taxon>Aplysia</taxon>
    </lineage>
</organism>
<dbReference type="PANTHER" id="PTHR12630">
    <property type="entry name" value="N-LINKED OLIGOSACCHARIDE PROCESSING"/>
    <property type="match status" value="1"/>
</dbReference>
<evidence type="ECO:0000313" key="6">
    <source>
        <dbReference type="Proteomes" id="UP000694888"/>
    </source>
</evidence>
<dbReference type="PROSITE" id="PS51914">
    <property type="entry name" value="MRH"/>
    <property type="match status" value="1"/>
</dbReference>
<gene>
    <name evidence="7" type="primary">LOC101848581</name>
</gene>
<name>A0ABM0JM10_APLCA</name>
<evidence type="ECO:0000259" key="5">
    <source>
        <dbReference type="PROSITE" id="PS51914"/>
    </source>
</evidence>
<keyword evidence="2" id="KW-0732">Signal</keyword>
<keyword evidence="4" id="KW-1015">Disulfide bond</keyword>
<dbReference type="Pfam" id="PF13015">
    <property type="entry name" value="PRKCSH_1"/>
    <property type="match status" value="1"/>
</dbReference>
<dbReference type="PANTHER" id="PTHR12630:SF1">
    <property type="entry name" value="GLUCOSIDASE 2 SUBUNIT BETA"/>
    <property type="match status" value="1"/>
</dbReference>
<dbReference type="Proteomes" id="UP000694888">
    <property type="component" value="Unplaced"/>
</dbReference>
<reference evidence="7" key="1">
    <citation type="submission" date="2025-08" db="UniProtKB">
        <authorList>
            <consortium name="RefSeq"/>
        </authorList>
    </citation>
    <scope>IDENTIFICATION</scope>
</reference>
<evidence type="ECO:0000256" key="1">
    <source>
        <dbReference type="ARBA" id="ARBA00022387"/>
    </source>
</evidence>
<evidence type="ECO:0000313" key="7">
    <source>
        <dbReference type="RefSeq" id="XP_005096829.1"/>
    </source>
</evidence>
<dbReference type="SUPFAM" id="SSF50911">
    <property type="entry name" value="Mannose 6-phosphate receptor domain"/>
    <property type="match status" value="1"/>
</dbReference>
<evidence type="ECO:0000256" key="2">
    <source>
        <dbReference type="ARBA" id="ARBA00022729"/>
    </source>
</evidence>
<evidence type="ECO:0000256" key="3">
    <source>
        <dbReference type="ARBA" id="ARBA00022824"/>
    </source>
</evidence>
<dbReference type="InterPro" id="IPR036607">
    <property type="entry name" value="PRKCSH"/>
</dbReference>
<protein>
    <recommendedName>
        <fullName evidence="1">Glucosidase 2 subunit beta</fullName>
    </recommendedName>
</protein>
<dbReference type="InterPro" id="IPR039794">
    <property type="entry name" value="Gtb1-like"/>
</dbReference>
<dbReference type="RefSeq" id="XP_005096829.1">
    <property type="nucleotide sequence ID" value="XM_005096772.3"/>
</dbReference>
<feature type="domain" description="MRH" evidence="5">
    <location>
        <begin position="298"/>
        <end position="397"/>
    </location>
</feature>
<dbReference type="GeneID" id="101848581"/>
<dbReference type="InterPro" id="IPR044865">
    <property type="entry name" value="MRH_dom"/>
</dbReference>
<dbReference type="InterPro" id="IPR009011">
    <property type="entry name" value="Man6P_isomerase_rcpt-bd_dom_sf"/>
</dbReference>
<keyword evidence="6" id="KW-1185">Reference proteome</keyword>
<keyword evidence="3" id="KW-0256">Endoplasmic reticulum</keyword>
<sequence>MAPLQFCRRKYRTLGLLGVVAVLFYLLQCISITQLGKIPGKKNKHSSQSQTLVKNMAIEDGILENDQRNIAEKIAAEHADVEENGAAARQNIDVKGNRLPGSTLSDVYRDGSDDESLQRSGSSSLVLRGVLPSDWKRYMLNKNGMFSCIAAPQVQISMDKVNDDFCDCPDSSDEPGTSACPHSKFYCTVQVPGSPPQFLHSSKVNDGICDCCDGSDEWQGALVPEFMRIGEGQPQGSVYHAPCTDRCSEIVALSRREQHLRSQGHDLQASYLRQAQTELSDYQRPNYGPNGIFYALSKQCHTLTSDQYKYEVCPFKSVTQTSDYRPPVSLGGQRSKVEMVEGQHVIEMTGGEGSLCPAGRARMSKIVLLCGLRDEVISVSESELCLYAFKMSSPAAC</sequence>
<dbReference type="InterPro" id="IPR028146">
    <property type="entry name" value="PRKCSH_N"/>
</dbReference>
<dbReference type="Pfam" id="PF12999">
    <property type="entry name" value="PRKCSH-like"/>
    <property type="match status" value="1"/>
</dbReference>
<evidence type="ECO:0000256" key="4">
    <source>
        <dbReference type="ARBA" id="ARBA00023157"/>
    </source>
</evidence>
<dbReference type="Gene3D" id="2.70.130.10">
    <property type="entry name" value="Mannose-6-phosphate receptor binding domain"/>
    <property type="match status" value="1"/>
</dbReference>
<accession>A0ABM0JM10</accession>